<evidence type="ECO:0000313" key="2">
    <source>
        <dbReference type="Proteomes" id="UP000789366"/>
    </source>
</evidence>
<dbReference type="Proteomes" id="UP000789366">
    <property type="component" value="Unassembled WGS sequence"/>
</dbReference>
<reference evidence="1" key="1">
    <citation type="submission" date="2021-06" db="EMBL/GenBank/DDBJ databases">
        <authorList>
            <person name="Kallberg Y."/>
            <person name="Tangrot J."/>
            <person name="Rosling A."/>
        </authorList>
    </citation>
    <scope>NUCLEOTIDE SEQUENCE</scope>
    <source>
        <strain evidence="1">28 12/20/2015</strain>
    </source>
</reference>
<feature type="non-terminal residue" evidence="1">
    <location>
        <position position="1"/>
    </location>
</feature>
<name>A0ACA9M308_9GLOM</name>
<comment type="caution">
    <text evidence="1">The sequence shown here is derived from an EMBL/GenBank/DDBJ whole genome shotgun (WGS) entry which is preliminary data.</text>
</comment>
<organism evidence="1 2">
    <name type="scientific">Cetraspora pellucida</name>
    <dbReference type="NCBI Taxonomy" id="1433469"/>
    <lineage>
        <taxon>Eukaryota</taxon>
        <taxon>Fungi</taxon>
        <taxon>Fungi incertae sedis</taxon>
        <taxon>Mucoromycota</taxon>
        <taxon>Glomeromycotina</taxon>
        <taxon>Glomeromycetes</taxon>
        <taxon>Diversisporales</taxon>
        <taxon>Gigasporaceae</taxon>
        <taxon>Cetraspora</taxon>
    </lineage>
</organism>
<proteinExistence type="predicted"/>
<gene>
    <name evidence="1" type="ORF">SPELUC_LOCUS5815</name>
</gene>
<feature type="non-terminal residue" evidence="1">
    <location>
        <position position="75"/>
    </location>
</feature>
<keyword evidence="2" id="KW-1185">Reference proteome</keyword>
<accession>A0ACA9M308</accession>
<dbReference type="EMBL" id="CAJVPW010006227">
    <property type="protein sequence ID" value="CAG8566397.1"/>
    <property type="molecule type" value="Genomic_DNA"/>
</dbReference>
<sequence length="75" mass="8805">MLYNGIYEETCNELYSKPYDEFYDKPYDKPHNEHHNNPHNELFNDNATQKLANMTGSDEFVNNKSLTSIETNTTN</sequence>
<protein>
    <submittedName>
        <fullName evidence="1">16603_t:CDS:1</fullName>
    </submittedName>
</protein>
<evidence type="ECO:0000313" key="1">
    <source>
        <dbReference type="EMBL" id="CAG8566397.1"/>
    </source>
</evidence>